<organism evidence="2 3">
    <name type="scientific">Aquisphaera giovannonii</name>
    <dbReference type="NCBI Taxonomy" id="406548"/>
    <lineage>
        <taxon>Bacteria</taxon>
        <taxon>Pseudomonadati</taxon>
        <taxon>Planctomycetota</taxon>
        <taxon>Planctomycetia</taxon>
        <taxon>Isosphaerales</taxon>
        <taxon>Isosphaeraceae</taxon>
        <taxon>Aquisphaera</taxon>
    </lineage>
</organism>
<comment type="similarity">
    <text evidence="1">Belongs to the CDC123 family.</text>
</comment>
<keyword evidence="3" id="KW-1185">Reference proteome</keyword>
<evidence type="ECO:0008006" key="4">
    <source>
        <dbReference type="Google" id="ProtNLM"/>
    </source>
</evidence>
<sequence length="259" mass="29925">MTTGFKIPELRMPTLEEHKAASAKWLKRVGPCLYENWPQALKDLSFRTELVELTRADQETMWNMFDRDRDEAALARLTERLDAAIKAFDPDGCFVRLSSRSPKDFYYPGIPRLKTGEEVTNALLGSMRILDDLTEYRYADAACYLLLREFRSIPAHEEFRCFIREGRIAGVSQYQYRDFFPELIADRDSVAARCFAFLESILPKLHVQNIVVDVWLGETPLLIEINPYGLSDPCLLDYAELETADRLFRLVEKQPPGED</sequence>
<dbReference type="Proteomes" id="UP000324233">
    <property type="component" value="Chromosome"/>
</dbReference>
<dbReference type="EMBL" id="CP042997">
    <property type="protein sequence ID" value="QEH36551.1"/>
    <property type="molecule type" value="Genomic_DNA"/>
</dbReference>
<evidence type="ECO:0000256" key="1">
    <source>
        <dbReference type="ARBA" id="ARBA00011047"/>
    </source>
</evidence>
<dbReference type="Pfam" id="PF07065">
    <property type="entry name" value="D123"/>
    <property type="match status" value="1"/>
</dbReference>
<dbReference type="OrthoDB" id="8296581at2"/>
<gene>
    <name evidence="2" type="ORF">OJF2_51350</name>
</gene>
<evidence type="ECO:0000313" key="3">
    <source>
        <dbReference type="Proteomes" id="UP000324233"/>
    </source>
</evidence>
<dbReference type="RefSeq" id="WP_148596220.1">
    <property type="nucleotide sequence ID" value="NZ_CP042997.1"/>
</dbReference>
<dbReference type="InterPro" id="IPR009772">
    <property type="entry name" value="CDC123"/>
</dbReference>
<dbReference type="PANTHER" id="PTHR15323">
    <property type="entry name" value="D123 PROTEIN"/>
    <property type="match status" value="1"/>
</dbReference>
<dbReference type="KEGG" id="agv:OJF2_51350"/>
<evidence type="ECO:0000313" key="2">
    <source>
        <dbReference type="EMBL" id="QEH36551.1"/>
    </source>
</evidence>
<proteinExistence type="inferred from homology"/>
<reference evidence="2 3" key="1">
    <citation type="submission" date="2019-08" db="EMBL/GenBank/DDBJ databases">
        <title>Deep-cultivation of Planctomycetes and their phenomic and genomic characterization uncovers novel biology.</title>
        <authorList>
            <person name="Wiegand S."/>
            <person name="Jogler M."/>
            <person name="Boedeker C."/>
            <person name="Pinto D."/>
            <person name="Vollmers J."/>
            <person name="Rivas-Marin E."/>
            <person name="Kohn T."/>
            <person name="Peeters S.H."/>
            <person name="Heuer A."/>
            <person name="Rast P."/>
            <person name="Oberbeckmann S."/>
            <person name="Bunk B."/>
            <person name="Jeske O."/>
            <person name="Meyerdierks A."/>
            <person name="Storesund J.E."/>
            <person name="Kallscheuer N."/>
            <person name="Luecker S."/>
            <person name="Lage O.M."/>
            <person name="Pohl T."/>
            <person name="Merkel B.J."/>
            <person name="Hornburger P."/>
            <person name="Mueller R.-W."/>
            <person name="Bruemmer F."/>
            <person name="Labrenz M."/>
            <person name="Spormann A.M."/>
            <person name="Op den Camp H."/>
            <person name="Overmann J."/>
            <person name="Amann R."/>
            <person name="Jetten M.S.M."/>
            <person name="Mascher T."/>
            <person name="Medema M.H."/>
            <person name="Devos D.P."/>
            <person name="Kaster A.-K."/>
            <person name="Ovreas L."/>
            <person name="Rohde M."/>
            <person name="Galperin M.Y."/>
            <person name="Jogler C."/>
        </authorList>
    </citation>
    <scope>NUCLEOTIDE SEQUENCE [LARGE SCALE GENOMIC DNA]</scope>
    <source>
        <strain evidence="2 3">OJF2</strain>
    </source>
</reference>
<protein>
    <recommendedName>
        <fullName evidence="4">ATP-grasp domain-containing protein</fullName>
    </recommendedName>
</protein>
<dbReference type="PANTHER" id="PTHR15323:SF6">
    <property type="entry name" value="CELL DIVISION CYCLE PROTEIN 123 HOMOLOG"/>
    <property type="match status" value="1"/>
</dbReference>
<dbReference type="GO" id="GO:0005737">
    <property type="term" value="C:cytoplasm"/>
    <property type="evidence" value="ECO:0007669"/>
    <property type="project" value="TreeGrafter"/>
</dbReference>
<accession>A0A5B9W940</accession>
<dbReference type="AlphaFoldDB" id="A0A5B9W940"/>
<name>A0A5B9W940_9BACT</name>